<proteinExistence type="predicted"/>
<evidence type="ECO:0000259" key="2">
    <source>
        <dbReference type="Pfam" id="PF04993"/>
    </source>
</evidence>
<keyword evidence="4" id="KW-1185">Reference proteome</keyword>
<evidence type="ECO:0000256" key="1">
    <source>
        <dbReference type="SAM" id="MobiDB-lite"/>
    </source>
</evidence>
<evidence type="ECO:0000313" key="4">
    <source>
        <dbReference type="Proteomes" id="UP001164020"/>
    </source>
</evidence>
<gene>
    <name evidence="3" type="ORF">OH818_26615</name>
</gene>
<dbReference type="Proteomes" id="UP001164020">
    <property type="component" value="Chromosome"/>
</dbReference>
<sequence>MDEEFLRDLFVSLPDIGIRRLFGGQAIYSGGRIVGLVIGGTLHLKSDAESEPIYAGAGLERWAYARPGRAPVEMPYWRFPEEAYDDPDEAERWIAIADAASRRVDLAKTSKPRPRAKRKPSRTVPG</sequence>
<dbReference type="Pfam" id="PF04993">
    <property type="entry name" value="TfoX_N"/>
    <property type="match status" value="1"/>
</dbReference>
<dbReference type="InterPro" id="IPR007076">
    <property type="entry name" value="TfoX_N"/>
</dbReference>
<organism evidence="3 4">
    <name type="scientific">Jiella pelagia</name>
    <dbReference type="NCBI Taxonomy" id="2986949"/>
    <lineage>
        <taxon>Bacteria</taxon>
        <taxon>Pseudomonadati</taxon>
        <taxon>Pseudomonadota</taxon>
        <taxon>Alphaproteobacteria</taxon>
        <taxon>Hyphomicrobiales</taxon>
        <taxon>Aurantimonadaceae</taxon>
        <taxon>Jiella</taxon>
    </lineage>
</organism>
<feature type="region of interest" description="Disordered" evidence="1">
    <location>
        <begin position="106"/>
        <end position="126"/>
    </location>
</feature>
<dbReference type="SUPFAM" id="SSF159894">
    <property type="entry name" value="YgaC/TfoX-N like"/>
    <property type="match status" value="1"/>
</dbReference>
<protein>
    <submittedName>
        <fullName evidence="3">TfoX/Sxy family protein</fullName>
    </submittedName>
</protein>
<evidence type="ECO:0000313" key="3">
    <source>
        <dbReference type="EMBL" id="WAP68775.1"/>
    </source>
</evidence>
<dbReference type="RefSeq" id="WP_268881207.1">
    <property type="nucleotide sequence ID" value="NZ_CP114029.1"/>
</dbReference>
<feature type="domain" description="TfoX N-terminal" evidence="2">
    <location>
        <begin position="8"/>
        <end position="97"/>
    </location>
</feature>
<feature type="compositionally biased region" description="Basic residues" evidence="1">
    <location>
        <begin position="110"/>
        <end position="126"/>
    </location>
</feature>
<dbReference type="Gene3D" id="3.30.1460.30">
    <property type="entry name" value="YgaC/TfoX-N like chaperone"/>
    <property type="match status" value="1"/>
</dbReference>
<reference evidence="3" key="1">
    <citation type="submission" date="2022-12" db="EMBL/GenBank/DDBJ databases">
        <title>Jiella pelagia sp. nov., isolated from phosphonate enriched culture of Northwest Pacific surface seawater.</title>
        <authorList>
            <person name="Shin D.Y."/>
            <person name="Hwang C.Y."/>
        </authorList>
    </citation>
    <scope>NUCLEOTIDE SEQUENCE</scope>
    <source>
        <strain evidence="3">HL-NP1</strain>
    </source>
</reference>
<dbReference type="EMBL" id="CP114029">
    <property type="protein sequence ID" value="WAP68775.1"/>
    <property type="molecule type" value="Genomic_DNA"/>
</dbReference>
<accession>A0ABY7C0A0</accession>
<name>A0ABY7C0A0_9HYPH</name>